<evidence type="ECO:0000256" key="6">
    <source>
        <dbReference type="ARBA" id="ARBA00038076"/>
    </source>
</evidence>
<dbReference type="RefSeq" id="WP_253240240.1">
    <property type="nucleotide sequence ID" value="NZ_JAMYJR010000029.1"/>
</dbReference>
<evidence type="ECO:0000256" key="5">
    <source>
        <dbReference type="ARBA" id="ARBA00023136"/>
    </source>
</evidence>
<evidence type="ECO:0000313" key="11">
    <source>
        <dbReference type="Proteomes" id="UP001523369"/>
    </source>
</evidence>
<dbReference type="InterPro" id="IPR003838">
    <property type="entry name" value="ABC3_permease_C"/>
</dbReference>
<keyword evidence="11" id="KW-1185">Reference proteome</keyword>
<name>A0ABT1DVR9_9ACTN</name>
<feature type="transmembrane region" description="Helical" evidence="7">
    <location>
        <begin position="343"/>
        <end position="366"/>
    </location>
</feature>
<dbReference type="PANTHER" id="PTHR30572:SF4">
    <property type="entry name" value="ABC TRANSPORTER PERMEASE YTRF"/>
    <property type="match status" value="1"/>
</dbReference>
<evidence type="ECO:0000256" key="1">
    <source>
        <dbReference type="ARBA" id="ARBA00004651"/>
    </source>
</evidence>
<evidence type="ECO:0000256" key="3">
    <source>
        <dbReference type="ARBA" id="ARBA00022692"/>
    </source>
</evidence>
<reference evidence="10 11" key="1">
    <citation type="submission" date="2022-06" db="EMBL/GenBank/DDBJ databases">
        <title>New Species of the Genus Actinoplanes, ActinopZanes ferrugineus.</title>
        <authorList>
            <person name="Ding P."/>
        </authorList>
    </citation>
    <scope>NUCLEOTIDE SEQUENCE [LARGE SCALE GENOMIC DNA]</scope>
    <source>
        <strain evidence="10 11">TRM88003</strain>
    </source>
</reference>
<feature type="transmembrane region" description="Helical" evidence="7">
    <location>
        <begin position="260"/>
        <end position="285"/>
    </location>
</feature>
<evidence type="ECO:0000256" key="4">
    <source>
        <dbReference type="ARBA" id="ARBA00022989"/>
    </source>
</evidence>
<evidence type="ECO:0000256" key="2">
    <source>
        <dbReference type="ARBA" id="ARBA00022475"/>
    </source>
</evidence>
<keyword evidence="3 7" id="KW-0812">Transmembrane</keyword>
<comment type="subcellular location">
    <subcellularLocation>
        <location evidence="1">Cell membrane</location>
        <topology evidence="1">Multi-pass membrane protein</topology>
    </subcellularLocation>
</comment>
<keyword evidence="2" id="KW-1003">Cell membrane</keyword>
<dbReference type="InterPro" id="IPR025857">
    <property type="entry name" value="MacB_PCD"/>
</dbReference>
<keyword evidence="5 7" id="KW-0472">Membrane</keyword>
<evidence type="ECO:0000313" key="10">
    <source>
        <dbReference type="EMBL" id="MCO8274161.1"/>
    </source>
</evidence>
<feature type="domain" description="MacB-like periplasmic core" evidence="9">
    <location>
        <begin position="21"/>
        <end position="218"/>
    </location>
</feature>
<protein>
    <submittedName>
        <fullName evidence="10">ABC transporter permease</fullName>
    </submittedName>
</protein>
<feature type="transmembrane region" description="Helical" evidence="7">
    <location>
        <begin position="314"/>
        <end position="337"/>
    </location>
</feature>
<dbReference type="InterPro" id="IPR050250">
    <property type="entry name" value="Macrolide_Exporter_MacB"/>
</dbReference>
<comment type="similarity">
    <text evidence="6">Belongs to the ABC-4 integral membrane protein family.</text>
</comment>
<dbReference type="EMBL" id="JAMYJR010000029">
    <property type="protein sequence ID" value="MCO8274161.1"/>
    <property type="molecule type" value="Genomic_DNA"/>
</dbReference>
<dbReference type="Pfam" id="PF12704">
    <property type="entry name" value="MacB_PCD"/>
    <property type="match status" value="1"/>
</dbReference>
<dbReference type="Pfam" id="PF02687">
    <property type="entry name" value="FtsX"/>
    <property type="match status" value="1"/>
</dbReference>
<organism evidence="10 11">
    <name type="scientific">Paractinoplanes aksuensis</name>
    <dbReference type="NCBI Taxonomy" id="2939490"/>
    <lineage>
        <taxon>Bacteria</taxon>
        <taxon>Bacillati</taxon>
        <taxon>Actinomycetota</taxon>
        <taxon>Actinomycetes</taxon>
        <taxon>Micromonosporales</taxon>
        <taxon>Micromonosporaceae</taxon>
        <taxon>Paractinoplanes</taxon>
    </lineage>
</organism>
<feature type="domain" description="ABC3 transporter permease C-terminal" evidence="8">
    <location>
        <begin position="264"/>
        <end position="374"/>
    </location>
</feature>
<evidence type="ECO:0000256" key="7">
    <source>
        <dbReference type="SAM" id="Phobius"/>
    </source>
</evidence>
<accession>A0ABT1DVR9</accession>
<sequence length="383" mass="39133">MILDLLDLGLQGVRARKARAAMSALGIAIGVATMIVVTGIPAASQKALDDRLAALGSNMLRAAPVSAGGQPSPLPAESVDMVARVAPVTEVSAVANVHAVVRRSDLVDPFDGSGLTVLAGRTDLLAAVNGQVARGSFLTASTAAFPTVVLGAEAAARLGSPPQVSIGNRWFTVIGTLEPVPLAPDLDQSVIVGWAAARSLLAFDGHPTVLYVRCQERALEDVRAVLPATINPALPGLVQVSRPSDALTAKRAAAETFGSLLLALAGVSLLVGGVGVANTMIVAVLERRREIGLRRALGAHRSHIRLQFLTESTILSLLGGITGAAAGLAATAGYAWYQGWPPVVPAWTVVAGLAGALVIGVVAGLYPAMRAARLLPTEALQGV</sequence>
<dbReference type="PANTHER" id="PTHR30572">
    <property type="entry name" value="MEMBRANE COMPONENT OF TRANSPORTER-RELATED"/>
    <property type="match status" value="1"/>
</dbReference>
<proteinExistence type="inferred from homology"/>
<evidence type="ECO:0000259" key="9">
    <source>
        <dbReference type="Pfam" id="PF12704"/>
    </source>
</evidence>
<gene>
    <name evidence="10" type="ORF">M1L60_26530</name>
</gene>
<keyword evidence="4 7" id="KW-1133">Transmembrane helix</keyword>
<dbReference type="Proteomes" id="UP001523369">
    <property type="component" value="Unassembled WGS sequence"/>
</dbReference>
<comment type="caution">
    <text evidence="10">The sequence shown here is derived from an EMBL/GenBank/DDBJ whole genome shotgun (WGS) entry which is preliminary data.</text>
</comment>
<feature type="transmembrane region" description="Helical" evidence="7">
    <location>
        <begin position="21"/>
        <end position="43"/>
    </location>
</feature>
<evidence type="ECO:0000259" key="8">
    <source>
        <dbReference type="Pfam" id="PF02687"/>
    </source>
</evidence>